<dbReference type="eggNOG" id="ENOG5031EBF">
    <property type="taxonomic scope" value="Bacteria"/>
</dbReference>
<evidence type="ECO:0000313" key="2">
    <source>
        <dbReference type="EMBL" id="EHL31732.1"/>
    </source>
</evidence>
<proteinExistence type="predicted"/>
<dbReference type="Proteomes" id="UP000002770">
    <property type="component" value="Unassembled WGS sequence"/>
</dbReference>
<organism evidence="2 3">
    <name type="scientific">Legionella drancourtii LLAP12</name>
    <dbReference type="NCBI Taxonomy" id="658187"/>
    <lineage>
        <taxon>Bacteria</taxon>
        <taxon>Pseudomonadati</taxon>
        <taxon>Pseudomonadota</taxon>
        <taxon>Gammaproteobacteria</taxon>
        <taxon>Legionellales</taxon>
        <taxon>Legionellaceae</taxon>
        <taxon>Legionella</taxon>
    </lineage>
</organism>
<protein>
    <submittedName>
        <fullName evidence="2">Uncharacterized protein</fullName>
    </submittedName>
</protein>
<evidence type="ECO:0000313" key="3">
    <source>
        <dbReference type="Proteomes" id="UP000002770"/>
    </source>
</evidence>
<dbReference type="HOGENOM" id="CLU_1842631_0_0_6"/>
<dbReference type="InParanoid" id="G9EMD2"/>
<evidence type="ECO:0000256" key="1">
    <source>
        <dbReference type="SAM" id="Phobius"/>
    </source>
</evidence>
<accession>G9EMD2</accession>
<sequence>MLLTLALVILGASIAVFFAQEFIGMFKKLFAIKGVKLFLPLLIASWLVYTFDYLALWMVYYYREILQVGLTFLINIMPFHEYAEPISLIILLFTITTLPVYLIDQLQRKRTFKGYQYPNVTRILIFLVSSVLLLAL</sequence>
<keyword evidence="1" id="KW-0472">Membrane</keyword>
<dbReference type="AlphaFoldDB" id="G9EMD2"/>
<gene>
    <name evidence="2" type="ORF">LDG_6398</name>
</gene>
<reference evidence="2 3" key="1">
    <citation type="journal article" date="2011" name="BMC Genomics">
        <title>Insight into cross-talk between intra-amoebal pathogens.</title>
        <authorList>
            <person name="Gimenez G."/>
            <person name="Bertelli C."/>
            <person name="Moliner C."/>
            <person name="Robert C."/>
            <person name="Raoult D."/>
            <person name="Fournier P.E."/>
            <person name="Greub G."/>
        </authorList>
    </citation>
    <scope>NUCLEOTIDE SEQUENCE [LARGE SCALE GENOMIC DNA]</scope>
    <source>
        <strain evidence="2 3">LLAP12</strain>
    </source>
</reference>
<dbReference type="RefSeq" id="WP_006870330.1">
    <property type="nucleotide sequence ID" value="NZ_JH413811.1"/>
</dbReference>
<dbReference type="OrthoDB" id="5653183at2"/>
<dbReference type="EMBL" id="JH413811">
    <property type="protein sequence ID" value="EHL31732.1"/>
    <property type="molecule type" value="Genomic_DNA"/>
</dbReference>
<dbReference type="STRING" id="658187.LDG_6398"/>
<name>G9EMD2_9GAMM</name>
<keyword evidence="1" id="KW-0812">Transmembrane</keyword>
<keyword evidence="3" id="KW-1185">Reference proteome</keyword>
<feature type="transmembrane region" description="Helical" evidence="1">
    <location>
        <begin position="86"/>
        <end position="103"/>
    </location>
</feature>
<keyword evidence="1" id="KW-1133">Transmembrane helix</keyword>